<keyword evidence="3" id="KW-1185">Reference proteome</keyword>
<protein>
    <submittedName>
        <fullName evidence="2">CRISPR-associated protein, Cse4 family</fullName>
    </submittedName>
</protein>
<feature type="region of interest" description="Disordered" evidence="1">
    <location>
        <begin position="107"/>
        <end position="127"/>
    </location>
</feature>
<proteinExistence type="predicted"/>
<organism evidence="2 3">
    <name type="scientific">Streptomyces zinciresistens K42</name>
    <dbReference type="NCBI Taxonomy" id="700597"/>
    <lineage>
        <taxon>Bacteria</taxon>
        <taxon>Bacillati</taxon>
        <taxon>Actinomycetota</taxon>
        <taxon>Actinomycetes</taxon>
        <taxon>Kitasatosporales</taxon>
        <taxon>Streptomycetaceae</taxon>
        <taxon>Streptomyces</taxon>
    </lineage>
</organism>
<dbReference type="Proteomes" id="UP000004217">
    <property type="component" value="Unassembled WGS sequence"/>
</dbReference>
<dbReference type="EMBL" id="AGBF01000064">
    <property type="protein sequence ID" value="EGX58183.1"/>
    <property type="molecule type" value="Genomic_DNA"/>
</dbReference>
<evidence type="ECO:0000313" key="2">
    <source>
        <dbReference type="EMBL" id="EGX58183.1"/>
    </source>
</evidence>
<dbReference type="PATRIC" id="fig|700597.3.peg.3762"/>
<name>G2GEA5_9ACTN</name>
<accession>G2GEA5</accession>
<gene>
    <name evidence="2" type="ORF">SZN_19178</name>
</gene>
<dbReference type="AlphaFoldDB" id="G2GEA5"/>
<dbReference type="InterPro" id="IPR010148">
    <property type="entry name" value="CRISPR-assoc_prot_CT1975"/>
</dbReference>
<evidence type="ECO:0000313" key="3">
    <source>
        <dbReference type="Proteomes" id="UP000004217"/>
    </source>
</evidence>
<sequence>MSRTIIDVHVLQTVPPSNLNRDDTGTPKTAVYGGVRRARVSSQAWKRATRRAFKDLLDPADLGVRTRRVAELLAERITALREELNGDNALRLAAETLRAATGSKIEVPRRKAESAKKKGEPEPPPESSYLMFLSARQLDGLAEIAVDGADDITAYLKVKENKDRARGIADTRHSVDIALFGRMVADSAGINVDAAAQVAHALSVHQVENESDYYTAVDDQNEKDEESGAGMIGTVDFNSATLYRYAALDVDRLRDNLGAGARSDQPLDEPVRRAVRAFLHGFVASMPTGKVNTFGNHTLPEAVIVTLRSARPISFVSAFEEPVLAARGSGGHLRGACAQLLAHVSDVEKAYEVTGDPTWVLRVGAATEPLAALGTAVTIGGLLDEVTDAVAARSAGRPVREKAEGTRA</sequence>
<comment type="caution">
    <text evidence="2">The sequence shown here is derived from an EMBL/GenBank/DDBJ whole genome shotgun (WGS) entry which is preliminary data.</text>
</comment>
<dbReference type="RefSeq" id="WP_007497422.1">
    <property type="nucleotide sequence ID" value="NZ_AGBF01000064.1"/>
</dbReference>
<reference evidence="2 3" key="1">
    <citation type="submission" date="2011-08" db="EMBL/GenBank/DDBJ databases">
        <authorList>
            <person name="Lin Y."/>
            <person name="Hao X."/>
            <person name="Johnstone L."/>
            <person name="Miller S.J."/>
            <person name="Wei G."/>
            <person name="Rensing C."/>
        </authorList>
    </citation>
    <scope>NUCLEOTIDE SEQUENCE [LARGE SCALE GENOMIC DNA]</scope>
    <source>
        <strain evidence="2 3">K42</strain>
    </source>
</reference>
<dbReference type="Pfam" id="PF09344">
    <property type="entry name" value="Cas_CT1975"/>
    <property type="match status" value="1"/>
</dbReference>
<dbReference type="OrthoDB" id="5291250at2"/>
<evidence type="ECO:0000256" key="1">
    <source>
        <dbReference type="SAM" id="MobiDB-lite"/>
    </source>
</evidence>
<feature type="compositionally biased region" description="Basic and acidic residues" evidence="1">
    <location>
        <begin position="107"/>
        <end position="121"/>
    </location>
</feature>
<dbReference type="NCBIfam" id="TIGR01869">
    <property type="entry name" value="casC_Cse4"/>
    <property type="match status" value="1"/>
</dbReference>